<dbReference type="Gene3D" id="3.30.565.10">
    <property type="entry name" value="Histidine kinase-like ATPase, C-terminal domain"/>
    <property type="match status" value="1"/>
</dbReference>
<proteinExistence type="predicted"/>
<dbReference type="GO" id="GO:0007234">
    <property type="term" value="P:osmosensory signaling via phosphorelay pathway"/>
    <property type="evidence" value="ECO:0007669"/>
    <property type="project" value="TreeGrafter"/>
</dbReference>
<dbReference type="PRINTS" id="PR00344">
    <property type="entry name" value="BCTRLSENSOR"/>
</dbReference>
<dbReference type="AlphaFoldDB" id="A0A9J6R847"/>
<dbReference type="InterPro" id="IPR003594">
    <property type="entry name" value="HATPase_dom"/>
</dbReference>
<dbReference type="PANTHER" id="PTHR42878:SF3">
    <property type="entry name" value="HISTIDINE PROTEIN KINASE SAES"/>
    <property type="match status" value="1"/>
</dbReference>
<keyword evidence="7 14" id="KW-0812">Transmembrane</keyword>
<keyword evidence="6" id="KW-0808">Transferase</keyword>
<keyword evidence="5" id="KW-0597">Phosphoprotein</keyword>
<keyword evidence="12" id="KW-0902">Two-component regulatory system</keyword>
<feature type="transmembrane region" description="Helical" evidence="14">
    <location>
        <begin position="12"/>
        <end position="31"/>
    </location>
</feature>
<comment type="caution">
    <text evidence="17">The sequence shown here is derived from an EMBL/GenBank/DDBJ whole genome shotgun (WGS) entry which is preliminary data.</text>
</comment>
<comment type="catalytic activity">
    <reaction evidence="1">
        <text>ATP + protein L-histidine = ADP + protein N-phospho-L-histidine.</text>
        <dbReference type="EC" id="2.7.13.3"/>
    </reaction>
</comment>
<keyword evidence="13 14" id="KW-0472">Membrane</keyword>
<name>A0A9J6R847_9BACI</name>
<evidence type="ECO:0000256" key="11">
    <source>
        <dbReference type="ARBA" id="ARBA00022989"/>
    </source>
</evidence>
<evidence type="ECO:0000256" key="3">
    <source>
        <dbReference type="ARBA" id="ARBA00012438"/>
    </source>
</evidence>
<keyword evidence="11 14" id="KW-1133">Transmembrane helix</keyword>
<evidence type="ECO:0000313" key="18">
    <source>
        <dbReference type="Proteomes" id="UP001084197"/>
    </source>
</evidence>
<evidence type="ECO:0000256" key="5">
    <source>
        <dbReference type="ARBA" id="ARBA00022553"/>
    </source>
</evidence>
<evidence type="ECO:0000256" key="6">
    <source>
        <dbReference type="ARBA" id="ARBA00022679"/>
    </source>
</evidence>
<keyword evidence="4" id="KW-1003">Cell membrane</keyword>
<reference evidence="17" key="1">
    <citation type="submission" date="2022-11" db="EMBL/GenBank/DDBJ databases">
        <title>WGS of Natronobacillus azotifigens 24KS-1, an anaerobic diazotrophic haloalkaliphile from soda-rich habitats.</title>
        <authorList>
            <person name="Sorokin D.Y."/>
            <person name="Merkel A.Y."/>
        </authorList>
    </citation>
    <scope>NUCLEOTIDE SEQUENCE</scope>
    <source>
        <strain evidence="17">24KS-1</strain>
    </source>
</reference>
<evidence type="ECO:0000256" key="9">
    <source>
        <dbReference type="ARBA" id="ARBA00022777"/>
    </source>
</evidence>
<keyword evidence="9" id="KW-0418">Kinase</keyword>
<evidence type="ECO:0000259" key="15">
    <source>
        <dbReference type="PROSITE" id="PS50109"/>
    </source>
</evidence>
<feature type="domain" description="Histidine kinase" evidence="15">
    <location>
        <begin position="357"/>
        <end position="578"/>
    </location>
</feature>
<evidence type="ECO:0000256" key="12">
    <source>
        <dbReference type="ARBA" id="ARBA00023012"/>
    </source>
</evidence>
<dbReference type="SMART" id="SM00387">
    <property type="entry name" value="HATPase_c"/>
    <property type="match status" value="1"/>
</dbReference>
<organism evidence="17 18">
    <name type="scientific">Natronobacillus azotifigens</name>
    <dbReference type="NCBI Taxonomy" id="472978"/>
    <lineage>
        <taxon>Bacteria</taxon>
        <taxon>Bacillati</taxon>
        <taxon>Bacillota</taxon>
        <taxon>Bacilli</taxon>
        <taxon>Bacillales</taxon>
        <taxon>Bacillaceae</taxon>
        <taxon>Natronobacillus</taxon>
    </lineage>
</organism>
<dbReference type="Pfam" id="PF00672">
    <property type="entry name" value="HAMP"/>
    <property type="match status" value="1"/>
</dbReference>
<protein>
    <recommendedName>
        <fullName evidence="3">histidine kinase</fullName>
        <ecNumber evidence="3">2.7.13.3</ecNumber>
    </recommendedName>
</protein>
<dbReference type="Gene3D" id="3.30.450.20">
    <property type="entry name" value="PAS domain"/>
    <property type="match status" value="1"/>
</dbReference>
<evidence type="ECO:0000313" key="17">
    <source>
        <dbReference type="EMBL" id="MCZ0701826.1"/>
    </source>
</evidence>
<accession>A0A9J6R847</accession>
<dbReference type="Proteomes" id="UP001084197">
    <property type="component" value="Unassembled WGS sequence"/>
</dbReference>
<sequence>MMFWRSVVGKLWFIFSVVIFSLISIISLLLFEFFNQSYIHEAQEKLLETANSVANLLDEYHDQTWVVDVIEQMKDESVFVSVHYDDGGQWVTTDGNDHSDWLTLNDTVMNSLSERAEIMTKIKLENNMEILLSGTPFEHGFVYTYQPMSVTNVPIDQTTGTILLIAMLAIVMMIIFVFFLSHRITAPLIKMREAALELANGEFKTKVPILTHDEIGELAMAFNRMGRQLNYHMNALKQEKELLYSILGSMADGVMTINRDGKVIISNPQAEKFLKDCQFELETKKENILPSELESFMQEAMETEIEQSRELYIQGRNWVIIMSPLYDQTKVRGVVVVIRDMTKERKMDQLREAFIANVSHELRTPISLLQGYSEAIIDDVASSKEEKNELAQIILDESLRMGRLVNDLLDLARMKAGQMQLNRTIIDLELFIPRILRKFSGVAESKKISLDHQIDPTISTVNVDPDRLEQVFIILIDNAIRHTEEQGEIKISAEKSDEYAQFSVQDNGTGIPQADLPFIFERFYKADKSRTRLAANKMGTGLGLAIAKQIIEAHGGWIDVQSRENEGTMFTFQLPLDINRI</sequence>
<evidence type="ECO:0000256" key="7">
    <source>
        <dbReference type="ARBA" id="ARBA00022692"/>
    </source>
</evidence>
<dbReference type="GO" id="GO:0030295">
    <property type="term" value="F:protein kinase activator activity"/>
    <property type="evidence" value="ECO:0007669"/>
    <property type="project" value="TreeGrafter"/>
</dbReference>
<dbReference type="CDD" id="cd00075">
    <property type="entry name" value="HATPase"/>
    <property type="match status" value="1"/>
</dbReference>
<dbReference type="Pfam" id="PF18698">
    <property type="entry name" value="HisK_sensor"/>
    <property type="match status" value="1"/>
</dbReference>
<dbReference type="EC" id="2.7.13.3" evidence="3"/>
<gene>
    <name evidence="17" type="ORF">OWO01_01200</name>
</gene>
<keyword evidence="10 17" id="KW-0067">ATP-binding</keyword>
<dbReference type="InterPro" id="IPR041328">
    <property type="entry name" value="HisK_sensor"/>
</dbReference>
<dbReference type="SMART" id="SM00304">
    <property type="entry name" value="HAMP"/>
    <property type="match status" value="1"/>
</dbReference>
<evidence type="ECO:0000256" key="2">
    <source>
        <dbReference type="ARBA" id="ARBA00004651"/>
    </source>
</evidence>
<evidence type="ECO:0000256" key="8">
    <source>
        <dbReference type="ARBA" id="ARBA00022741"/>
    </source>
</evidence>
<evidence type="ECO:0000259" key="16">
    <source>
        <dbReference type="PROSITE" id="PS50885"/>
    </source>
</evidence>
<dbReference type="SMART" id="SM00388">
    <property type="entry name" value="HisKA"/>
    <property type="match status" value="1"/>
</dbReference>
<dbReference type="InterPro" id="IPR004358">
    <property type="entry name" value="Sig_transdc_His_kin-like_C"/>
</dbReference>
<dbReference type="PANTHER" id="PTHR42878">
    <property type="entry name" value="TWO-COMPONENT HISTIDINE KINASE"/>
    <property type="match status" value="1"/>
</dbReference>
<comment type="subcellular location">
    <subcellularLocation>
        <location evidence="2">Cell membrane</location>
        <topology evidence="2">Multi-pass membrane protein</topology>
    </subcellularLocation>
</comment>
<feature type="domain" description="HAMP" evidence="16">
    <location>
        <begin position="182"/>
        <end position="234"/>
    </location>
</feature>
<dbReference type="GO" id="GO:0000155">
    <property type="term" value="F:phosphorelay sensor kinase activity"/>
    <property type="evidence" value="ECO:0007669"/>
    <property type="project" value="InterPro"/>
</dbReference>
<dbReference type="FunFam" id="1.10.287.130:FF:000001">
    <property type="entry name" value="Two-component sensor histidine kinase"/>
    <property type="match status" value="1"/>
</dbReference>
<evidence type="ECO:0000256" key="1">
    <source>
        <dbReference type="ARBA" id="ARBA00000085"/>
    </source>
</evidence>
<dbReference type="PROSITE" id="PS50109">
    <property type="entry name" value="HIS_KIN"/>
    <property type="match status" value="1"/>
</dbReference>
<dbReference type="FunFam" id="3.30.565.10:FF:000006">
    <property type="entry name" value="Sensor histidine kinase WalK"/>
    <property type="match status" value="1"/>
</dbReference>
<evidence type="ECO:0000256" key="10">
    <source>
        <dbReference type="ARBA" id="ARBA00022840"/>
    </source>
</evidence>
<dbReference type="CDD" id="cd06225">
    <property type="entry name" value="HAMP"/>
    <property type="match status" value="1"/>
</dbReference>
<dbReference type="InterPro" id="IPR003661">
    <property type="entry name" value="HisK_dim/P_dom"/>
</dbReference>
<evidence type="ECO:0000256" key="4">
    <source>
        <dbReference type="ARBA" id="ARBA00022475"/>
    </source>
</evidence>
<dbReference type="Pfam" id="PF02518">
    <property type="entry name" value="HATPase_c"/>
    <property type="match status" value="1"/>
</dbReference>
<dbReference type="PROSITE" id="PS50885">
    <property type="entry name" value="HAMP"/>
    <property type="match status" value="1"/>
</dbReference>
<keyword evidence="18" id="KW-1185">Reference proteome</keyword>
<evidence type="ECO:0000256" key="14">
    <source>
        <dbReference type="SAM" id="Phobius"/>
    </source>
</evidence>
<dbReference type="Gene3D" id="6.10.340.10">
    <property type="match status" value="1"/>
</dbReference>
<dbReference type="InterPro" id="IPR036097">
    <property type="entry name" value="HisK_dim/P_sf"/>
</dbReference>
<dbReference type="Gene3D" id="1.10.287.130">
    <property type="match status" value="1"/>
</dbReference>
<dbReference type="InterPro" id="IPR050351">
    <property type="entry name" value="BphY/WalK/GraS-like"/>
</dbReference>
<dbReference type="SUPFAM" id="SSF158472">
    <property type="entry name" value="HAMP domain-like"/>
    <property type="match status" value="1"/>
</dbReference>
<dbReference type="SUPFAM" id="SSF47384">
    <property type="entry name" value="Homodimeric domain of signal transducing histidine kinase"/>
    <property type="match status" value="1"/>
</dbReference>
<dbReference type="Pfam" id="PF00512">
    <property type="entry name" value="HisKA"/>
    <property type="match status" value="1"/>
</dbReference>
<dbReference type="SUPFAM" id="SSF55785">
    <property type="entry name" value="PYP-like sensor domain (PAS domain)"/>
    <property type="match status" value="1"/>
</dbReference>
<dbReference type="GO" id="GO:0005524">
    <property type="term" value="F:ATP binding"/>
    <property type="evidence" value="ECO:0007669"/>
    <property type="project" value="UniProtKB-KW"/>
</dbReference>
<dbReference type="SUPFAM" id="SSF55874">
    <property type="entry name" value="ATPase domain of HSP90 chaperone/DNA topoisomerase II/histidine kinase"/>
    <property type="match status" value="1"/>
</dbReference>
<dbReference type="EMBL" id="JAPRAT010000002">
    <property type="protein sequence ID" value="MCZ0701826.1"/>
    <property type="molecule type" value="Genomic_DNA"/>
</dbReference>
<dbReference type="InterPro" id="IPR036890">
    <property type="entry name" value="HATPase_C_sf"/>
</dbReference>
<dbReference type="InterPro" id="IPR005467">
    <property type="entry name" value="His_kinase_dom"/>
</dbReference>
<dbReference type="InterPro" id="IPR035965">
    <property type="entry name" value="PAS-like_dom_sf"/>
</dbReference>
<dbReference type="GO" id="GO:0005886">
    <property type="term" value="C:plasma membrane"/>
    <property type="evidence" value="ECO:0007669"/>
    <property type="project" value="UniProtKB-SubCell"/>
</dbReference>
<dbReference type="InterPro" id="IPR003660">
    <property type="entry name" value="HAMP_dom"/>
</dbReference>
<feature type="transmembrane region" description="Helical" evidence="14">
    <location>
        <begin position="162"/>
        <end position="181"/>
    </location>
</feature>
<dbReference type="CDD" id="cd00082">
    <property type="entry name" value="HisKA"/>
    <property type="match status" value="1"/>
</dbReference>
<evidence type="ECO:0000256" key="13">
    <source>
        <dbReference type="ARBA" id="ARBA00023136"/>
    </source>
</evidence>
<dbReference type="CDD" id="cd00130">
    <property type="entry name" value="PAS"/>
    <property type="match status" value="1"/>
</dbReference>
<keyword evidence="8" id="KW-0547">Nucleotide-binding</keyword>
<dbReference type="GO" id="GO:0000156">
    <property type="term" value="F:phosphorelay response regulator activity"/>
    <property type="evidence" value="ECO:0007669"/>
    <property type="project" value="TreeGrafter"/>
</dbReference>
<dbReference type="InterPro" id="IPR000014">
    <property type="entry name" value="PAS"/>
</dbReference>